<evidence type="ECO:0000256" key="11">
    <source>
        <dbReference type="ARBA" id="ARBA00023235"/>
    </source>
</evidence>
<evidence type="ECO:0000256" key="2">
    <source>
        <dbReference type="ARBA" id="ARBA00017846"/>
    </source>
</evidence>
<feature type="domain" description="Helicase C-terminal" evidence="17">
    <location>
        <begin position="486"/>
        <end position="632"/>
    </location>
</feature>
<dbReference type="InterPro" id="IPR033454">
    <property type="entry name" value="RecG_wedge"/>
</dbReference>
<comment type="similarity">
    <text evidence="1 15">Belongs to the helicase family. RecG subfamily.</text>
</comment>
<dbReference type="NCBIfam" id="NF008165">
    <property type="entry name" value="PRK10917.1-3"/>
    <property type="match status" value="1"/>
</dbReference>
<dbReference type="EC" id="5.6.2.4" evidence="13 15"/>
<dbReference type="GO" id="GO:0003677">
    <property type="term" value="F:DNA binding"/>
    <property type="evidence" value="ECO:0007669"/>
    <property type="project" value="UniProtKB-KW"/>
</dbReference>
<name>A0A1F5SQ70_9BACT</name>
<comment type="catalytic activity">
    <reaction evidence="12 15">
        <text>Couples ATP hydrolysis with the unwinding of duplex DNA by translocating in the 3'-5' direction.</text>
        <dbReference type="EC" id="5.6.2.4"/>
    </reaction>
</comment>
<dbReference type="Pfam" id="PF17191">
    <property type="entry name" value="RecG_wedge"/>
    <property type="match status" value="1"/>
</dbReference>
<dbReference type="Pfam" id="PF19833">
    <property type="entry name" value="RecG_dom3_C"/>
    <property type="match status" value="1"/>
</dbReference>
<dbReference type="SUPFAM" id="SSF52540">
    <property type="entry name" value="P-loop containing nucleoside triphosphate hydrolases"/>
    <property type="match status" value="2"/>
</dbReference>
<keyword evidence="3 15" id="KW-0547">Nucleotide-binding</keyword>
<evidence type="ECO:0000256" key="9">
    <source>
        <dbReference type="ARBA" id="ARBA00023172"/>
    </source>
</evidence>
<dbReference type="NCBIfam" id="NF008168">
    <property type="entry name" value="PRK10917.2-2"/>
    <property type="match status" value="1"/>
</dbReference>
<evidence type="ECO:0000313" key="19">
    <source>
        <dbReference type="Proteomes" id="UP000178925"/>
    </source>
</evidence>
<dbReference type="GO" id="GO:0006310">
    <property type="term" value="P:DNA recombination"/>
    <property type="evidence" value="ECO:0007669"/>
    <property type="project" value="UniProtKB-UniRule"/>
</dbReference>
<evidence type="ECO:0000256" key="1">
    <source>
        <dbReference type="ARBA" id="ARBA00007504"/>
    </source>
</evidence>
<gene>
    <name evidence="18" type="ORF">A2242_02140</name>
</gene>
<evidence type="ECO:0000256" key="4">
    <source>
        <dbReference type="ARBA" id="ARBA00022763"/>
    </source>
</evidence>
<comment type="caution">
    <text evidence="18">The sequence shown here is derived from an EMBL/GenBank/DDBJ whole genome shotgun (WGS) entry which is preliminary data.</text>
</comment>
<dbReference type="InterPro" id="IPR004609">
    <property type="entry name" value="ATP-dep_DNA_helicase_RecG"/>
</dbReference>
<proteinExistence type="inferred from homology"/>
<evidence type="ECO:0000256" key="6">
    <source>
        <dbReference type="ARBA" id="ARBA00022806"/>
    </source>
</evidence>
<dbReference type="NCBIfam" id="TIGR00643">
    <property type="entry name" value="recG"/>
    <property type="match status" value="1"/>
</dbReference>
<keyword evidence="5 15" id="KW-0378">Hydrolase</keyword>
<dbReference type="EMBL" id="MFGC01000006">
    <property type="protein sequence ID" value="OGF28799.1"/>
    <property type="molecule type" value="Genomic_DNA"/>
</dbReference>
<evidence type="ECO:0000256" key="12">
    <source>
        <dbReference type="ARBA" id="ARBA00034617"/>
    </source>
</evidence>
<dbReference type="PROSITE" id="PS51194">
    <property type="entry name" value="HELICASE_CTER"/>
    <property type="match status" value="1"/>
</dbReference>
<protein>
    <recommendedName>
        <fullName evidence="2 15">ATP-dependent DNA helicase RecG</fullName>
        <ecNumber evidence="13 15">5.6.2.4</ecNumber>
    </recommendedName>
</protein>
<dbReference type="CDD" id="cd17992">
    <property type="entry name" value="DEXHc_RecG"/>
    <property type="match status" value="1"/>
</dbReference>
<evidence type="ECO:0000256" key="5">
    <source>
        <dbReference type="ARBA" id="ARBA00022801"/>
    </source>
</evidence>
<reference evidence="18 19" key="1">
    <citation type="journal article" date="2016" name="Nat. Commun.">
        <title>Thousands of microbial genomes shed light on interconnected biogeochemical processes in an aquifer system.</title>
        <authorList>
            <person name="Anantharaman K."/>
            <person name="Brown C.T."/>
            <person name="Hug L.A."/>
            <person name="Sharon I."/>
            <person name="Castelle C.J."/>
            <person name="Probst A.J."/>
            <person name="Thomas B.C."/>
            <person name="Singh A."/>
            <person name="Wilkins M.J."/>
            <person name="Karaoz U."/>
            <person name="Brodie E.L."/>
            <person name="Williams K.H."/>
            <person name="Hubbard S.S."/>
            <person name="Banfield J.F."/>
        </authorList>
    </citation>
    <scope>NUCLEOTIDE SEQUENCE [LARGE SCALE GENOMIC DNA]</scope>
</reference>
<evidence type="ECO:0000256" key="3">
    <source>
        <dbReference type="ARBA" id="ARBA00022741"/>
    </source>
</evidence>
<dbReference type="Gene3D" id="2.40.50.140">
    <property type="entry name" value="Nucleic acid-binding proteins"/>
    <property type="match status" value="1"/>
</dbReference>
<dbReference type="SMART" id="SM00490">
    <property type="entry name" value="HELICc"/>
    <property type="match status" value="1"/>
</dbReference>
<evidence type="ECO:0000256" key="7">
    <source>
        <dbReference type="ARBA" id="ARBA00022840"/>
    </source>
</evidence>
<keyword evidence="8" id="KW-0238">DNA-binding</keyword>
<evidence type="ECO:0000259" key="16">
    <source>
        <dbReference type="PROSITE" id="PS51192"/>
    </source>
</evidence>
<dbReference type="PANTHER" id="PTHR47964:SF1">
    <property type="entry name" value="ATP-DEPENDENT DNA HELICASE HOMOLOG RECG, CHLOROPLASTIC"/>
    <property type="match status" value="1"/>
</dbReference>
<sequence>MLTVNTPVEQINKIGKATAKKLQKLGVQTAGDFLCYYPFRYEDFSRMVKIADLQAGMTANVRGKLEFIQNKRSPRQHMFITEGLVRDDSGQLRIVWFNQPFIGKSLHTGEIVSLAGTAQGGFLGLEMASPEYERLSSLASAGTHTTGIVPMYHLTANLTNRQVRFLVKSVIGLAFQVEDILPAAIQRTYHLLSLPQALQNIHFPQSPEMLERARRRLQFEELFLVQLKAQVKKSEFKSQRAEAIKFFDKETKSFVKNLPFELTGAQKKAGWEILQNMQKGEPMSRLLEGDVGSGKTVTSAIAMYNVALNKKQSALLVPTEILAQQHFETLTKLFKGVDISIGLFTRTSRKVVSLKSYDLQLNVSKETLLKAVKDDKIDIVVGTHALIQEDVEFHDLALAVIDEQHRFGVAQRQALRAKSGETKIVPHLLSMTATPIPRSLAQVIYGDLDISIINELPKGRKKISTFVVPEAKRAGAYDFIKKQIASGRQAFVICPLISPSDKLGVKSVEEEYKKLNKNIFPHLKIASLHGRMRAEAKEEVMQKFLSNEIKILVSTSVVEVGVDVPNATVMMIEGAERFGLAQLHQFRGRVGRSTHQSYCLLFTASLNEQTRARLDTFARSSDGFKLAEADLRQRGPGEVYGTAQKGFPEFKIATLNDYALIKQTKTAAESIVAAGVEKYPKLLEKIKDEGEYVVG</sequence>
<dbReference type="InterPro" id="IPR027417">
    <property type="entry name" value="P-loop_NTPase"/>
</dbReference>
<dbReference type="InterPro" id="IPR011545">
    <property type="entry name" value="DEAD/DEAH_box_helicase_dom"/>
</dbReference>
<keyword evidence="10 15" id="KW-0234">DNA repair</keyword>
<comment type="catalytic activity">
    <reaction evidence="14 15">
        <text>ATP + H2O = ADP + phosphate + H(+)</text>
        <dbReference type="Rhea" id="RHEA:13065"/>
        <dbReference type="ChEBI" id="CHEBI:15377"/>
        <dbReference type="ChEBI" id="CHEBI:15378"/>
        <dbReference type="ChEBI" id="CHEBI:30616"/>
        <dbReference type="ChEBI" id="CHEBI:43474"/>
        <dbReference type="ChEBI" id="CHEBI:456216"/>
        <dbReference type="EC" id="5.6.2.4"/>
    </reaction>
</comment>
<dbReference type="STRING" id="1797995.A2242_02140"/>
<dbReference type="GO" id="GO:0006281">
    <property type="term" value="P:DNA repair"/>
    <property type="evidence" value="ECO:0007669"/>
    <property type="project" value="UniProtKB-UniRule"/>
</dbReference>
<dbReference type="PROSITE" id="PS51192">
    <property type="entry name" value="HELICASE_ATP_BIND_1"/>
    <property type="match status" value="1"/>
</dbReference>
<comment type="function">
    <text evidence="15">Plays a critical role in recombination and DNA repair. Helps process Holliday junction intermediates to mature products by catalyzing branch migration. Has replication fork regression activity, unwinds stalled or blocked replication forks to make a HJ that can be resolved. Has a DNA unwinding activity characteristic of a DNA helicase with 3'-5' polarity.</text>
</comment>
<keyword evidence="11" id="KW-0413">Isomerase</keyword>
<evidence type="ECO:0000256" key="8">
    <source>
        <dbReference type="ARBA" id="ARBA00023125"/>
    </source>
</evidence>
<keyword evidence="6 15" id="KW-0347">Helicase</keyword>
<keyword evidence="4 15" id="KW-0227">DNA damage</keyword>
<organism evidence="18 19">
    <name type="scientific">Candidatus Falkowbacteria bacterium RIFOXYA2_FULL_47_9</name>
    <dbReference type="NCBI Taxonomy" id="1797995"/>
    <lineage>
        <taxon>Bacteria</taxon>
        <taxon>Candidatus Falkowiibacteriota</taxon>
    </lineage>
</organism>
<dbReference type="AlphaFoldDB" id="A0A1F5SQ70"/>
<dbReference type="PANTHER" id="PTHR47964">
    <property type="entry name" value="ATP-DEPENDENT DNA HELICASE HOMOLOG RECG, CHLOROPLASTIC"/>
    <property type="match status" value="1"/>
</dbReference>
<dbReference type="Gene3D" id="1.10.150.20">
    <property type="entry name" value="5' to 3' exonuclease, C-terminal subdomain"/>
    <property type="match status" value="1"/>
</dbReference>
<dbReference type="Pfam" id="PF00271">
    <property type="entry name" value="Helicase_C"/>
    <property type="match status" value="1"/>
</dbReference>
<dbReference type="InterPro" id="IPR045562">
    <property type="entry name" value="RecG_dom3_C"/>
</dbReference>
<keyword evidence="7 15" id="KW-0067">ATP-binding</keyword>
<evidence type="ECO:0000256" key="14">
    <source>
        <dbReference type="ARBA" id="ARBA00048988"/>
    </source>
</evidence>
<dbReference type="SMART" id="SM00487">
    <property type="entry name" value="DEXDc"/>
    <property type="match status" value="1"/>
</dbReference>
<dbReference type="InterPro" id="IPR014001">
    <property type="entry name" value="Helicase_ATP-bd"/>
</dbReference>
<dbReference type="GO" id="GO:0005524">
    <property type="term" value="F:ATP binding"/>
    <property type="evidence" value="ECO:0007669"/>
    <property type="project" value="UniProtKB-KW"/>
</dbReference>
<evidence type="ECO:0000313" key="18">
    <source>
        <dbReference type="EMBL" id="OGF28799.1"/>
    </source>
</evidence>
<dbReference type="InterPro" id="IPR047112">
    <property type="entry name" value="RecG/Mfd"/>
</dbReference>
<evidence type="ECO:0000256" key="13">
    <source>
        <dbReference type="ARBA" id="ARBA00034808"/>
    </source>
</evidence>
<accession>A0A1F5SQ70</accession>
<dbReference type="GO" id="GO:0016887">
    <property type="term" value="F:ATP hydrolysis activity"/>
    <property type="evidence" value="ECO:0007669"/>
    <property type="project" value="RHEA"/>
</dbReference>
<feature type="domain" description="Helicase ATP-binding" evidence="16">
    <location>
        <begin position="276"/>
        <end position="453"/>
    </location>
</feature>
<dbReference type="InterPro" id="IPR012340">
    <property type="entry name" value="NA-bd_OB-fold"/>
</dbReference>
<evidence type="ECO:0000256" key="10">
    <source>
        <dbReference type="ARBA" id="ARBA00023204"/>
    </source>
</evidence>
<keyword evidence="9 15" id="KW-0233">DNA recombination</keyword>
<dbReference type="InterPro" id="IPR001650">
    <property type="entry name" value="Helicase_C-like"/>
</dbReference>
<dbReference type="Gene3D" id="3.40.50.300">
    <property type="entry name" value="P-loop containing nucleotide triphosphate hydrolases"/>
    <property type="match status" value="2"/>
</dbReference>
<dbReference type="SUPFAM" id="SSF50249">
    <property type="entry name" value="Nucleic acid-binding proteins"/>
    <property type="match status" value="1"/>
</dbReference>
<dbReference type="Proteomes" id="UP000178925">
    <property type="component" value="Unassembled WGS sequence"/>
</dbReference>
<dbReference type="Pfam" id="PF00270">
    <property type="entry name" value="DEAD"/>
    <property type="match status" value="1"/>
</dbReference>
<evidence type="ECO:0000256" key="15">
    <source>
        <dbReference type="RuleBase" id="RU363016"/>
    </source>
</evidence>
<evidence type="ECO:0000259" key="17">
    <source>
        <dbReference type="PROSITE" id="PS51194"/>
    </source>
</evidence>
<dbReference type="GO" id="GO:0043138">
    <property type="term" value="F:3'-5' DNA helicase activity"/>
    <property type="evidence" value="ECO:0007669"/>
    <property type="project" value="UniProtKB-EC"/>
</dbReference>
<dbReference type="CDD" id="cd04488">
    <property type="entry name" value="RecG_wedge_OBF"/>
    <property type="match status" value="1"/>
</dbReference>